<gene>
    <name evidence="1" type="ORF">GCM10009765_31970</name>
</gene>
<reference evidence="2" key="1">
    <citation type="journal article" date="2019" name="Int. J. Syst. Evol. Microbiol.">
        <title>The Global Catalogue of Microorganisms (GCM) 10K type strain sequencing project: providing services to taxonomists for standard genome sequencing and annotation.</title>
        <authorList>
            <consortium name="The Broad Institute Genomics Platform"/>
            <consortium name="The Broad Institute Genome Sequencing Center for Infectious Disease"/>
            <person name="Wu L."/>
            <person name="Ma J."/>
        </authorList>
    </citation>
    <scope>NUCLEOTIDE SEQUENCE [LARGE SCALE GENOMIC DNA]</scope>
    <source>
        <strain evidence="2">JCM 14718</strain>
    </source>
</reference>
<accession>A0ABP4T0N1</accession>
<evidence type="ECO:0008006" key="3">
    <source>
        <dbReference type="Google" id="ProtNLM"/>
    </source>
</evidence>
<comment type="caution">
    <text evidence="1">The sequence shown here is derived from an EMBL/GenBank/DDBJ whole genome shotgun (WGS) entry which is preliminary data.</text>
</comment>
<protein>
    <recommendedName>
        <fullName evidence="3">SMI1/KNR4 family protein</fullName>
    </recommendedName>
</protein>
<organism evidence="1 2">
    <name type="scientific">Fodinicola feengrottensis</name>
    <dbReference type="NCBI Taxonomy" id="435914"/>
    <lineage>
        <taxon>Bacteria</taxon>
        <taxon>Bacillati</taxon>
        <taxon>Actinomycetota</taxon>
        <taxon>Actinomycetes</taxon>
        <taxon>Mycobacteriales</taxon>
        <taxon>Fodinicola</taxon>
    </lineage>
</organism>
<dbReference type="Proteomes" id="UP001500618">
    <property type="component" value="Unassembled WGS sequence"/>
</dbReference>
<keyword evidence="2" id="KW-1185">Reference proteome</keyword>
<name>A0ABP4T0N1_9ACTN</name>
<evidence type="ECO:0000313" key="1">
    <source>
        <dbReference type="EMBL" id="GAA1680361.1"/>
    </source>
</evidence>
<evidence type="ECO:0000313" key="2">
    <source>
        <dbReference type="Proteomes" id="UP001500618"/>
    </source>
</evidence>
<proteinExistence type="predicted"/>
<dbReference type="EMBL" id="BAAANY010000009">
    <property type="protein sequence ID" value="GAA1680361.1"/>
    <property type="molecule type" value="Genomic_DNA"/>
</dbReference>
<sequence length="286" mass="32522">MPPSPLIMDAISGTRFAGRVKEDLSMEPKRGWVGTDLGKFRACDGTYQLYSYDELPPLDESLFSGAYEWLGTPADEPMAITTGVQLAPVEVVVSLNGETNDDLMDEWDRRYKREQELLAQAPAQHPVVLAELVSSLTELGFTLPAAFTTFLGNEKLLSGVSSCTCCTWDIPAKPSPSPLADGAYLVRFMRDSQDLLFWYLHLDQENPPFVVVSSFNFETAADLDPEEALDQLWFCGPEFEEFLYRFWIENEIWFATNEEKKLTPTQLAYVEHYPKKKKKKKKKKHK</sequence>